<organism evidence="7 8">
    <name type="scientific">Sediminicurvatus halobius</name>
    <dbReference type="NCBI Taxonomy" id="2182432"/>
    <lineage>
        <taxon>Bacteria</taxon>
        <taxon>Pseudomonadati</taxon>
        <taxon>Pseudomonadota</taxon>
        <taxon>Gammaproteobacteria</taxon>
        <taxon>Chromatiales</taxon>
        <taxon>Ectothiorhodospiraceae</taxon>
        <taxon>Sediminicurvatus</taxon>
    </lineage>
</organism>
<dbReference type="InterPro" id="IPR036707">
    <property type="entry name" value="MinE_sf"/>
</dbReference>
<comment type="caution">
    <text evidence="7">The sequence shown here is derived from an EMBL/GenBank/DDBJ whole genome shotgun (WGS) entry which is preliminary data.</text>
</comment>
<evidence type="ECO:0000256" key="2">
    <source>
        <dbReference type="ARBA" id="ARBA00020112"/>
    </source>
</evidence>
<dbReference type="Proteomes" id="UP000245474">
    <property type="component" value="Unassembled WGS sequence"/>
</dbReference>
<protein>
    <recommendedName>
        <fullName evidence="2 6">Cell division topological specificity factor</fullName>
    </recommendedName>
</protein>
<proteinExistence type="inferred from homology"/>
<accession>A0A2U2N688</accession>
<reference evidence="7 8" key="1">
    <citation type="submission" date="2018-05" db="EMBL/GenBank/DDBJ databases">
        <title>Spiribacter halobius sp. nov., a moderately halophilic bacterium isolated from marine solar saltern.</title>
        <authorList>
            <person name="Zheng W.-S."/>
            <person name="Lu D.-C."/>
            <person name="Du Z.-J."/>
        </authorList>
    </citation>
    <scope>NUCLEOTIDE SEQUENCE [LARGE SCALE GENOMIC DNA]</scope>
    <source>
        <strain evidence="7 8">E85</strain>
    </source>
</reference>
<sequence>MSFLSYFRSQKKRSAAVAKERLQIIVARERSYRGGPDYLPRLQEELLQVIRRYIAVDDDAVRMQIDREGDCEVLELNVTLPEGAEQSRAGADS</sequence>
<evidence type="ECO:0000256" key="6">
    <source>
        <dbReference type="HAMAP-Rule" id="MF_00262"/>
    </source>
</evidence>
<keyword evidence="4 6" id="KW-0131">Cell cycle</keyword>
<dbReference type="HAMAP" id="MF_00262">
    <property type="entry name" value="MinE"/>
    <property type="match status" value="1"/>
</dbReference>
<evidence type="ECO:0000256" key="1">
    <source>
        <dbReference type="ARBA" id="ARBA00008168"/>
    </source>
</evidence>
<dbReference type="OrthoDB" id="9802655at2"/>
<keyword evidence="8" id="KW-1185">Reference proteome</keyword>
<dbReference type="GO" id="GO:0042802">
    <property type="term" value="F:identical protein binding"/>
    <property type="evidence" value="ECO:0007669"/>
    <property type="project" value="UniProtKB-ARBA"/>
</dbReference>
<evidence type="ECO:0000313" key="7">
    <source>
        <dbReference type="EMBL" id="PWG64598.1"/>
    </source>
</evidence>
<evidence type="ECO:0000256" key="4">
    <source>
        <dbReference type="ARBA" id="ARBA00023306"/>
    </source>
</evidence>
<dbReference type="RefSeq" id="WP_109676709.1">
    <property type="nucleotide sequence ID" value="NZ_CP086615.1"/>
</dbReference>
<evidence type="ECO:0000256" key="5">
    <source>
        <dbReference type="ARBA" id="ARBA00025265"/>
    </source>
</evidence>
<dbReference type="GO" id="GO:0051301">
    <property type="term" value="P:cell division"/>
    <property type="evidence" value="ECO:0007669"/>
    <property type="project" value="UniProtKB-KW"/>
</dbReference>
<dbReference type="SUPFAM" id="SSF55229">
    <property type="entry name" value="Cell division protein MinE topological specificity domain"/>
    <property type="match status" value="1"/>
</dbReference>
<dbReference type="GO" id="GO:0032955">
    <property type="term" value="P:regulation of division septum assembly"/>
    <property type="evidence" value="ECO:0007669"/>
    <property type="project" value="InterPro"/>
</dbReference>
<dbReference type="EMBL" id="QFFI01000005">
    <property type="protein sequence ID" value="PWG64598.1"/>
    <property type="molecule type" value="Genomic_DNA"/>
</dbReference>
<evidence type="ECO:0000313" key="8">
    <source>
        <dbReference type="Proteomes" id="UP000245474"/>
    </source>
</evidence>
<name>A0A2U2N688_9GAMM</name>
<dbReference type="FunFam" id="3.30.1070.10:FF:000001">
    <property type="entry name" value="Cell division topological specificity factor"/>
    <property type="match status" value="1"/>
</dbReference>
<dbReference type="NCBIfam" id="TIGR01215">
    <property type="entry name" value="minE"/>
    <property type="match status" value="1"/>
</dbReference>
<dbReference type="NCBIfam" id="NF001422">
    <property type="entry name" value="PRK00296.1"/>
    <property type="match status" value="1"/>
</dbReference>
<dbReference type="Pfam" id="PF03776">
    <property type="entry name" value="MinE"/>
    <property type="match status" value="1"/>
</dbReference>
<dbReference type="Gene3D" id="3.30.1070.10">
    <property type="entry name" value="Cell division topological specificity factor MinE"/>
    <property type="match status" value="1"/>
</dbReference>
<comment type="similarity">
    <text evidence="1 6">Belongs to the MinE family.</text>
</comment>
<keyword evidence="3 6" id="KW-0132">Cell division</keyword>
<evidence type="ECO:0000256" key="3">
    <source>
        <dbReference type="ARBA" id="ARBA00022618"/>
    </source>
</evidence>
<dbReference type="AlphaFoldDB" id="A0A2U2N688"/>
<comment type="function">
    <text evidence="5 6">Prevents the cell division inhibition by proteins MinC and MinD at internal division sites while permitting inhibition at polar sites. This ensures cell division at the proper site by restricting the formation of a division septum at the midpoint of the long axis of the cell.</text>
</comment>
<dbReference type="InterPro" id="IPR005527">
    <property type="entry name" value="MinE"/>
</dbReference>
<gene>
    <name evidence="6" type="primary">minE</name>
    <name evidence="7" type="ORF">DEM34_04530</name>
</gene>